<dbReference type="InterPro" id="IPR029044">
    <property type="entry name" value="Nucleotide-diphossugar_trans"/>
</dbReference>
<keyword evidence="6 7" id="KW-0472">Membrane</keyword>
<dbReference type="Pfam" id="PF13641">
    <property type="entry name" value="Glyco_tranf_2_3"/>
    <property type="match status" value="1"/>
</dbReference>
<dbReference type="GO" id="GO:0016020">
    <property type="term" value="C:membrane"/>
    <property type="evidence" value="ECO:0007669"/>
    <property type="project" value="UniProtKB-SubCell"/>
</dbReference>
<organism evidence="8 9">
    <name type="scientific">Litorihabitans aurantiacus</name>
    <dbReference type="NCBI Taxonomy" id="1930061"/>
    <lineage>
        <taxon>Bacteria</taxon>
        <taxon>Bacillati</taxon>
        <taxon>Actinomycetota</taxon>
        <taxon>Actinomycetes</taxon>
        <taxon>Micrococcales</taxon>
        <taxon>Beutenbergiaceae</taxon>
        <taxon>Litorihabitans</taxon>
    </lineage>
</organism>
<evidence type="ECO:0000313" key="8">
    <source>
        <dbReference type="EMBL" id="GMA30422.1"/>
    </source>
</evidence>
<dbReference type="EMBL" id="BSUM01000001">
    <property type="protein sequence ID" value="GMA30422.1"/>
    <property type="molecule type" value="Genomic_DNA"/>
</dbReference>
<evidence type="ECO:0000256" key="7">
    <source>
        <dbReference type="SAM" id="Phobius"/>
    </source>
</evidence>
<feature type="transmembrane region" description="Helical" evidence="7">
    <location>
        <begin position="309"/>
        <end position="327"/>
    </location>
</feature>
<evidence type="ECO:0000256" key="6">
    <source>
        <dbReference type="ARBA" id="ARBA00023136"/>
    </source>
</evidence>
<evidence type="ECO:0000256" key="1">
    <source>
        <dbReference type="ARBA" id="ARBA00004141"/>
    </source>
</evidence>
<dbReference type="CDD" id="cd06423">
    <property type="entry name" value="CESA_like"/>
    <property type="match status" value="1"/>
</dbReference>
<feature type="transmembrane region" description="Helical" evidence="7">
    <location>
        <begin position="371"/>
        <end position="394"/>
    </location>
</feature>
<keyword evidence="2" id="KW-0328">Glycosyltransferase</keyword>
<comment type="subcellular location">
    <subcellularLocation>
        <location evidence="1">Membrane</location>
        <topology evidence="1">Multi-pass membrane protein</topology>
    </subcellularLocation>
</comment>
<accession>A0AA37XDP4</accession>
<dbReference type="Proteomes" id="UP001157161">
    <property type="component" value="Unassembled WGS sequence"/>
</dbReference>
<reference evidence="8" key="1">
    <citation type="journal article" date="2014" name="Int. J. Syst. Evol. Microbiol.">
        <title>Complete genome sequence of Corynebacterium casei LMG S-19264T (=DSM 44701T), isolated from a smear-ripened cheese.</title>
        <authorList>
            <consortium name="US DOE Joint Genome Institute (JGI-PGF)"/>
            <person name="Walter F."/>
            <person name="Albersmeier A."/>
            <person name="Kalinowski J."/>
            <person name="Ruckert C."/>
        </authorList>
    </citation>
    <scope>NUCLEOTIDE SEQUENCE</scope>
    <source>
        <strain evidence="8">NBRC 112290</strain>
    </source>
</reference>
<dbReference type="PANTHER" id="PTHR43867">
    <property type="entry name" value="CELLULOSE SYNTHASE CATALYTIC SUBUNIT A [UDP-FORMING]"/>
    <property type="match status" value="1"/>
</dbReference>
<keyword evidence="3" id="KW-0808">Transferase</keyword>
<evidence type="ECO:0000256" key="2">
    <source>
        <dbReference type="ARBA" id="ARBA00022676"/>
    </source>
</evidence>
<dbReference type="PANTHER" id="PTHR43867:SF2">
    <property type="entry name" value="CELLULOSE SYNTHASE CATALYTIC SUBUNIT A [UDP-FORMING]"/>
    <property type="match status" value="1"/>
</dbReference>
<gene>
    <name evidence="8" type="ORF">GCM10025875_04140</name>
</gene>
<reference evidence="8" key="2">
    <citation type="submission" date="2023-02" db="EMBL/GenBank/DDBJ databases">
        <authorList>
            <person name="Sun Q."/>
            <person name="Mori K."/>
        </authorList>
    </citation>
    <scope>NUCLEOTIDE SEQUENCE</scope>
    <source>
        <strain evidence="8">NBRC 112290</strain>
    </source>
</reference>
<keyword evidence="4 7" id="KW-0812">Transmembrane</keyword>
<dbReference type="Gene3D" id="3.90.550.10">
    <property type="entry name" value="Spore Coat Polysaccharide Biosynthesis Protein SpsA, Chain A"/>
    <property type="match status" value="1"/>
</dbReference>
<dbReference type="GO" id="GO:0016757">
    <property type="term" value="F:glycosyltransferase activity"/>
    <property type="evidence" value="ECO:0007669"/>
    <property type="project" value="UniProtKB-KW"/>
</dbReference>
<sequence length="422" mass="46995">MILQSVVLVVVALILLALSLSTLVVATYAWWHPESRERTRFPDTDGRHGLSFSIIVPCRHESEPVVRATIEKLLAQTHDDVEVVISVGHDDPGTWAVAERIAAEHPLQVRVSVDTHPVKNKPRQLNTALAECTGDVVGVFDAESIAAPDLLSNIDNTFRRTQSAAVQGAVQLVNHRDSWFALRNCLEYFIWFSSRLHLQERLGFIPLGGTTVFVRRELLLSMGGWDEDCLAEDCELGVRLSSHGHRISVAYSPALATREETPEDVPAFVKQRTRWALGFFQVYGKQEWRRLPTARERLAARWTLTQQHLVAVTGVVVPISVALALLGSFPLPVAMITFLPLVVTLATVALEACMLRELGRDHGLAVGVRDYVVLVLSTIPFQLLLAFATLRAYVRLRRGDLRWEKTEHAGRHLSPERTGIAA</sequence>
<protein>
    <recommendedName>
        <fullName evidence="10">Glycosyltransferase</fullName>
    </recommendedName>
</protein>
<dbReference type="InterPro" id="IPR050321">
    <property type="entry name" value="Glycosyltr_2/OpgH_subfam"/>
</dbReference>
<evidence type="ECO:0000256" key="3">
    <source>
        <dbReference type="ARBA" id="ARBA00022679"/>
    </source>
</evidence>
<dbReference type="SUPFAM" id="SSF53448">
    <property type="entry name" value="Nucleotide-diphospho-sugar transferases"/>
    <property type="match status" value="1"/>
</dbReference>
<feature type="transmembrane region" description="Helical" evidence="7">
    <location>
        <begin position="6"/>
        <end position="31"/>
    </location>
</feature>
<evidence type="ECO:0000256" key="4">
    <source>
        <dbReference type="ARBA" id="ARBA00022692"/>
    </source>
</evidence>
<proteinExistence type="predicted"/>
<feature type="transmembrane region" description="Helical" evidence="7">
    <location>
        <begin position="333"/>
        <end position="350"/>
    </location>
</feature>
<dbReference type="RefSeq" id="WP_284249050.1">
    <property type="nucleotide sequence ID" value="NZ_BSUM01000001.1"/>
</dbReference>
<keyword evidence="9" id="KW-1185">Reference proteome</keyword>
<keyword evidence="5 7" id="KW-1133">Transmembrane helix</keyword>
<dbReference type="AlphaFoldDB" id="A0AA37XDP4"/>
<comment type="caution">
    <text evidence="8">The sequence shown here is derived from an EMBL/GenBank/DDBJ whole genome shotgun (WGS) entry which is preliminary data.</text>
</comment>
<evidence type="ECO:0000256" key="5">
    <source>
        <dbReference type="ARBA" id="ARBA00022989"/>
    </source>
</evidence>
<evidence type="ECO:0008006" key="10">
    <source>
        <dbReference type="Google" id="ProtNLM"/>
    </source>
</evidence>
<evidence type="ECO:0000313" key="9">
    <source>
        <dbReference type="Proteomes" id="UP001157161"/>
    </source>
</evidence>
<name>A0AA37XDP4_9MICO</name>